<evidence type="ECO:0000313" key="2">
    <source>
        <dbReference type="WBParaSite" id="maker-uti_cns_0045842-snap-gene-1.6-mRNA-1"/>
    </source>
</evidence>
<reference evidence="2" key="1">
    <citation type="submission" date="2016-11" db="UniProtKB">
        <authorList>
            <consortium name="WormBaseParasite"/>
        </authorList>
    </citation>
    <scope>IDENTIFICATION</scope>
</reference>
<proteinExistence type="predicted"/>
<dbReference type="InterPro" id="IPR011009">
    <property type="entry name" value="Kinase-like_dom_sf"/>
</dbReference>
<keyword evidence="1" id="KW-1185">Reference proteome</keyword>
<organism evidence="1 2">
    <name type="scientific">Macrostomum lignano</name>
    <dbReference type="NCBI Taxonomy" id="282301"/>
    <lineage>
        <taxon>Eukaryota</taxon>
        <taxon>Metazoa</taxon>
        <taxon>Spiralia</taxon>
        <taxon>Lophotrochozoa</taxon>
        <taxon>Platyhelminthes</taxon>
        <taxon>Rhabditophora</taxon>
        <taxon>Macrostomorpha</taxon>
        <taxon>Macrostomida</taxon>
        <taxon>Macrostomidae</taxon>
        <taxon>Macrostomum</taxon>
    </lineage>
</organism>
<dbReference type="OrthoDB" id="4062651at2759"/>
<dbReference type="PANTHER" id="PTHR44167:SF24">
    <property type="entry name" value="SERINE_THREONINE-PROTEIN KINASE CHK2"/>
    <property type="match status" value="1"/>
</dbReference>
<dbReference type="PROSITE" id="PS50011">
    <property type="entry name" value="PROTEIN_KINASE_DOM"/>
    <property type="match status" value="1"/>
</dbReference>
<dbReference type="GO" id="GO:0005634">
    <property type="term" value="C:nucleus"/>
    <property type="evidence" value="ECO:0007669"/>
    <property type="project" value="TreeGrafter"/>
</dbReference>
<dbReference type="WBParaSite" id="maker-uti_cns_0045842-snap-gene-1.6-mRNA-1">
    <property type="protein sequence ID" value="maker-uti_cns_0045842-snap-gene-1.6-mRNA-1"/>
    <property type="gene ID" value="maker-uti_cns_0045842-snap-gene-1.6"/>
</dbReference>
<dbReference type="Gene3D" id="1.10.510.10">
    <property type="entry name" value="Transferase(Phosphotransferase) domain 1"/>
    <property type="match status" value="1"/>
</dbReference>
<accession>A0A1I8J4Z3</accession>
<dbReference type="PROSITE" id="PS00108">
    <property type="entry name" value="PROTEIN_KINASE_ST"/>
    <property type="match status" value="1"/>
</dbReference>
<dbReference type="Pfam" id="PF00069">
    <property type="entry name" value="Pkinase"/>
    <property type="match status" value="1"/>
</dbReference>
<sequence length="989" mass="110093">MRLSESVQRCLGQFAKSQSRLTAYCNGAIGEIQSGLKGCLLLERGLCRQAAQSAEASQAASAELANRRPGLLFSGRGAVVDLAACFSGEIGESLEALRSRRVPANGGLLWLEHDPALPDDGRVAVVKRRRLHRQRPGDAGDLRQRSFIDWVAALQWLAEAQTASSDEDESDTGDCVEYDDVFDDWELRANCPGLDSLRLVLAPLLTPYTRRRLRRFMPSCAIFLQRLSSDEDAGEAESEIGEAVEHGVLLHLDDTQATVALKQSQLRFAIDARVCPDFIETSRGLVDAALRDFVKDSEERRHRLLVDGDWQLDGLLSEQLSQLQRDSLRQLVKSLTALNAVTRGILVKRRSNDFSGQEQRRPQRSFFGDLQRLQESAGKAASSFQRSFESRLGKLSEQIQAHLRQQEVKDRLASAYVAHSLRHPQLSKEQLQRSLMEMVSAELHGWNRHTRILSELDRCIAESRVQHLRALRQQAQCIPELLFCVPSDSFCAPPPPSPTQSSSASTSGAAFEMVGGGEDFEGSLSSQTVISVGIRQLGWQPMRSSMAQSLAVGIGMPLFVPLAAITMAIIWPVSAIRRQPSKRRAPKRRSAHESPEKLRDDAWDYLDKLSKNFINKNFFVPTRRFLQQDVDKMSKFVDRYCILPEKAPQQTMQQHQLDPSRQLGELENLYVRLQNLIADAKLYGAVQLGDGMLPPESCRRLGISTEVEDAMLIGERIGSTYFSEVFALPQQQPPLALKLIRSNMAASALLEAEMLRELADDPHPNLLPGLGCLYFPRLNRIGLMMPLCKGNLRQLLKQHRKQLVPAVADDPDAVLPVCLGLYQQVLAGVRHLHRLRILHRDLKLENVLVDIGEATGAPRDARLRICDFGFAKNEEAMSGASFAGTKGYLAPELVPPRPQYSIKSDVFALGVMLWECYYGTSAPAGSPEFAPALLDGNKSVDFLIRQMTHHAVLERPHVEQCIAMLKVRDWVNGSCGDACLVNYSDSLHA</sequence>
<dbReference type="Proteomes" id="UP000095280">
    <property type="component" value="Unplaced"/>
</dbReference>
<dbReference type="GO" id="GO:0005524">
    <property type="term" value="F:ATP binding"/>
    <property type="evidence" value="ECO:0007669"/>
    <property type="project" value="InterPro"/>
</dbReference>
<dbReference type="InterPro" id="IPR008271">
    <property type="entry name" value="Ser/Thr_kinase_AS"/>
</dbReference>
<dbReference type="GO" id="GO:0004674">
    <property type="term" value="F:protein serine/threonine kinase activity"/>
    <property type="evidence" value="ECO:0007669"/>
    <property type="project" value="TreeGrafter"/>
</dbReference>
<dbReference type="GO" id="GO:0044773">
    <property type="term" value="P:mitotic DNA damage checkpoint signaling"/>
    <property type="evidence" value="ECO:0007669"/>
    <property type="project" value="TreeGrafter"/>
</dbReference>
<protein>
    <submittedName>
        <fullName evidence="2">Protein kinase domain-containing protein</fullName>
    </submittedName>
</protein>
<dbReference type="STRING" id="282301.A0A1I8J4Z3"/>
<dbReference type="SUPFAM" id="SSF56112">
    <property type="entry name" value="Protein kinase-like (PK-like)"/>
    <property type="match status" value="1"/>
</dbReference>
<name>A0A1I8J4Z3_9PLAT</name>
<dbReference type="AlphaFoldDB" id="A0A1I8J4Z3"/>
<dbReference type="SMART" id="SM00220">
    <property type="entry name" value="S_TKc"/>
    <property type="match status" value="1"/>
</dbReference>
<dbReference type="PANTHER" id="PTHR44167">
    <property type="entry name" value="OVARIAN-SPECIFIC SERINE/THREONINE-PROTEIN KINASE LOK-RELATED"/>
    <property type="match status" value="1"/>
</dbReference>
<evidence type="ECO:0000313" key="1">
    <source>
        <dbReference type="Proteomes" id="UP000095280"/>
    </source>
</evidence>
<dbReference type="InterPro" id="IPR000719">
    <property type="entry name" value="Prot_kinase_dom"/>
</dbReference>
<dbReference type="CDD" id="cd00180">
    <property type="entry name" value="PKc"/>
    <property type="match status" value="1"/>
</dbReference>